<dbReference type="AlphaFoldDB" id="A0A8J3EL43"/>
<gene>
    <name evidence="1" type="ORF">GCM10007096_08400</name>
</gene>
<comment type="caution">
    <text evidence="1">The sequence shown here is derived from an EMBL/GenBank/DDBJ whole genome shotgun (WGS) entry which is preliminary data.</text>
</comment>
<name>A0A8J3EL43_9BACL</name>
<dbReference type="RefSeq" id="WP_188496145.1">
    <property type="nucleotide sequence ID" value="NZ_BMFV01000004.1"/>
</dbReference>
<evidence type="ECO:0000313" key="2">
    <source>
        <dbReference type="Proteomes" id="UP000656813"/>
    </source>
</evidence>
<dbReference type="EMBL" id="BMFV01000004">
    <property type="protein sequence ID" value="GGH77061.1"/>
    <property type="molecule type" value="Genomic_DNA"/>
</dbReference>
<proteinExistence type="predicted"/>
<dbReference type="InterPro" id="IPR009267">
    <property type="entry name" value="NTP_transf_6"/>
</dbReference>
<dbReference type="Proteomes" id="UP000656813">
    <property type="component" value="Unassembled WGS sequence"/>
</dbReference>
<sequence>MMTQQQLIELIKSSTYRMQILKEIQRLNIPSVWVAAGAIRNLVWDALHQYENETPLNDVDVIYFDPYQDIRGEKLIETTLKERKPSIHWEVRNQARMHIRNGDPPYKNVGDAMSYWPETATAIGARLNEEDNLELLAPYGIQDLVQLKLRPSPKRGDETLFMDRIRKKRWLDRWPRLRMMT</sequence>
<accession>A0A8J3EL43</accession>
<dbReference type="PANTHER" id="PTHR39166">
    <property type="entry name" value="BLL1166 PROTEIN"/>
    <property type="match status" value="1"/>
</dbReference>
<organism evidence="1 2">
    <name type="scientific">Pullulanibacillus pueri</name>
    <dbReference type="NCBI Taxonomy" id="1437324"/>
    <lineage>
        <taxon>Bacteria</taxon>
        <taxon>Bacillati</taxon>
        <taxon>Bacillota</taxon>
        <taxon>Bacilli</taxon>
        <taxon>Bacillales</taxon>
        <taxon>Sporolactobacillaceae</taxon>
        <taxon>Pullulanibacillus</taxon>
    </lineage>
</organism>
<dbReference type="PANTHER" id="PTHR39166:SF1">
    <property type="entry name" value="BLL1166 PROTEIN"/>
    <property type="match status" value="1"/>
</dbReference>
<evidence type="ECO:0008006" key="3">
    <source>
        <dbReference type="Google" id="ProtNLM"/>
    </source>
</evidence>
<reference evidence="1" key="2">
    <citation type="submission" date="2020-09" db="EMBL/GenBank/DDBJ databases">
        <authorList>
            <person name="Sun Q."/>
            <person name="Zhou Y."/>
        </authorList>
    </citation>
    <scope>NUCLEOTIDE SEQUENCE</scope>
    <source>
        <strain evidence="1">CGMCC 1.12777</strain>
    </source>
</reference>
<dbReference type="Pfam" id="PF06042">
    <property type="entry name" value="NTP_transf_6"/>
    <property type="match status" value="1"/>
</dbReference>
<keyword evidence="2" id="KW-1185">Reference proteome</keyword>
<reference evidence="1" key="1">
    <citation type="journal article" date="2014" name="Int. J. Syst. Evol. Microbiol.">
        <title>Complete genome sequence of Corynebacterium casei LMG S-19264T (=DSM 44701T), isolated from a smear-ripened cheese.</title>
        <authorList>
            <consortium name="US DOE Joint Genome Institute (JGI-PGF)"/>
            <person name="Walter F."/>
            <person name="Albersmeier A."/>
            <person name="Kalinowski J."/>
            <person name="Ruckert C."/>
        </authorList>
    </citation>
    <scope>NUCLEOTIDE SEQUENCE</scope>
    <source>
        <strain evidence="1">CGMCC 1.12777</strain>
    </source>
</reference>
<evidence type="ECO:0000313" key="1">
    <source>
        <dbReference type="EMBL" id="GGH77061.1"/>
    </source>
</evidence>
<protein>
    <recommendedName>
        <fullName evidence="3">Nucleotidyltransferase family protein</fullName>
    </recommendedName>
</protein>